<evidence type="ECO:0000256" key="1">
    <source>
        <dbReference type="SAM" id="Phobius"/>
    </source>
</evidence>
<gene>
    <name evidence="2" type="ORF">H0241_21010</name>
</gene>
<protein>
    <submittedName>
        <fullName evidence="2">Uncharacterized protein</fullName>
    </submittedName>
</protein>
<dbReference type="AlphaFoldDB" id="A0A838B9G2"/>
<keyword evidence="1" id="KW-0472">Membrane</keyword>
<keyword evidence="1" id="KW-1133">Transmembrane helix</keyword>
<feature type="transmembrane region" description="Helical" evidence="1">
    <location>
        <begin position="35"/>
        <end position="53"/>
    </location>
</feature>
<organism evidence="2 3">
    <name type="scientific">Mesorhizobium neociceri</name>
    <dbReference type="NCBI Taxonomy" id="1307853"/>
    <lineage>
        <taxon>Bacteria</taxon>
        <taxon>Pseudomonadati</taxon>
        <taxon>Pseudomonadota</taxon>
        <taxon>Alphaproteobacteria</taxon>
        <taxon>Hyphomicrobiales</taxon>
        <taxon>Phyllobacteriaceae</taxon>
        <taxon>Mesorhizobium</taxon>
    </lineage>
</organism>
<dbReference type="Proteomes" id="UP000558284">
    <property type="component" value="Unassembled WGS sequence"/>
</dbReference>
<feature type="transmembrane region" description="Helical" evidence="1">
    <location>
        <begin position="6"/>
        <end position="23"/>
    </location>
</feature>
<keyword evidence="3" id="KW-1185">Reference proteome</keyword>
<proteinExistence type="predicted"/>
<name>A0A838B9G2_9HYPH</name>
<evidence type="ECO:0000313" key="2">
    <source>
        <dbReference type="EMBL" id="MBA1142707.1"/>
    </source>
</evidence>
<sequence length="54" mass="6387">MSTLLALLPLAAAAVVWRLFYSFNRSRRWFSTGELIFWDAIALVILQLVWLIWF</sequence>
<reference evidence="2 3" key="1">
    <citation type="submission" date="2020-07" db="EMBL/GenBank/DDBJ databases">
        <title>Definition of the novel symbiovar canariense within Mesorhizobium novociceri, a new species of genus Mesorhizobium nodulating Cicer canariense in the Caldera de Taburiente National Park (La Palma, Canary Islands).</title>
        <authorList>
            <person name="Leon-Barrios M."/>
            <person name="Perez-Yepez J."/>
            <person name="Flores-Felix J.D."/>
            <person name="Ramirez-Baena M.H."/>
            <person name="Pulido-Suarez L."/>
            <person name="Igual J.M."/>
            <person name="Velazquez E."/>
            <person name="Peix A."/>
        </authorList>
    </citation>
    <scope>NUCLEOTIDE SEQUENCE [LARGE SCALE GENOMIC DNA]</scope>
    <source>
        <strain evidence="2 3">CCANP35</strain>
    </source>
</reference>
<evidence type="ECO:0000313" key="3">
    <source>
        <dbReference type="Proteomes" id="UP000558284"/>
    </source>
</evidence>
<accession>A0A838B9G2</accession>
<dbReference type="EMBL" id="JACDTY010000010">
    <property type="protein sequence ID" value="MBA1142707.1"/>
    <property type="molecule type" value="Genomic_DNA"/>
</dbReference>
<dbReference type="RefSeq" id="WP_181059747.1">
    <property type="nucleotide sequence ID" value="NZ_JACDTY010000010.1"/>
</dbReference>
<comment type="caution">
    <text evidence="2">The sequence shown here is derived from an EMBL/GenBank/DDBJ whole genome shotgun (WGS) entry which is preliminary data.</text>
</comment>
<keyword evidence="1" id="KW-0812">Transmembrane</keyword>